<reference evidence="1 2" key="1">
    <citation type="journal article" date="2015" name="Stand. Genomic Sci.">
        <title>Genomic Encyclopedia of Bacterial and Archaeal Type Strains, Phase III: the genomes of soil and plant-associated and newly described type strains.</title>
        <authorList>
            <person name="Whitman W.B."/>
            <person name="Woyke T."/>
            <person name="Klenk H.P."/>
            <person name="Zhou Y."/>
            <person name="Lilburn T.G."/>
            <person name="Beck B.J."/>
            <person name="De Vos P."/>
            <person name="Vandamme P."/>
            <person name="Eisen J.A."/>
            <person name="Garrity G."/>
            <person name="Hugenholtz P."/>
            <person name="Kyrpides N.C."/>
        </authorList>
    </citation>
    <scope>NUCLEOTIDE SEQUENCE [LARGE SCALE GENOMIC DNA]</scope>
    <source>
        <strain evidence="1 2">VKM Ac-2572</strain>
    </source>
</reference>
<dbReference type="OrthoDB" id="342444at2"/>
<dbReference type="AlphaFoldDB" id="A0A4R2HG66"/>
<evidence type="ECO:0000313" key="1">
    <source>
        <dbReference type="EMBL" id="TCO28122.1"/>
    </source>
</evidence>
<dbReference type="SUPFAM" id="SSF55729">
    <property type="entry name" value="Acyl-CoA N-acyltransferases (Nat)"/>
    <property type="match status" value="1"/>
</dbReference>
<comment type="caution">
    <text evidence="1">The sequence shown here is derived from an EMBL/GenBank/DDBJ whole genome shotgun (WGS) entry which is preliminary data.</text>
</comment>
<accession>A0A4R2HG66</accession>
<keyword evidence="2" id="KW-1185">Reference proteome</keyword>
<protein>
    <recommendedName>
        <fullName evidence="3">Acetyltransferase (GNAT) family protein</fullName>
    </recommendedName>
</protein>
<name>A0A4R2HG66_9ACTN</name>
<dbReference type="Gene3D" id="3.40.630.30">
    <property type="match status" value="1"/>
</dbReference>
<dbReference type="InterPro" id="IPR016181">
    <property type="entry name" value="Acyl_CoA_acyltransferase"/>
</dbReference>
<gene>
    <name evidence="1" type="ORF">EV652_106105</name>
</gene>
<evidence type="ECO:0008006" key="3">
    <source>
        <dbReference type="Google" id="ProtNLM"/>
    </source>
</evidence>
<dbReference type="Proteomes" id="UP000294508">
    <property type="component" value="Unassembled WGS sequence"/>
</dbReference>
<sequence length="246" mass="27714">MSEIVITTLAERPEVTGWLGDFWNVWPQFMLQDLVADALIGQVAQEFADQCLIATEDGELVAHSRSIPFAFPLEDRTELPSRGWDQVLQWGFEDLRFERETNVSSALEIVIKPTHLGRGLSYRMLQAMRDAVKAKGHTTLYAPVRPNGKTDARMPMTQYVEQVREDGLPTDPWLRVHVKAGGKILKVATTSMLIAGSLAEWRTWTGLPFDRTGEVIVPKALVPVLADVDHDRAIYAEPNVWIQHDL</sequence>
<evidence type="ECO:0000313" key="2">
    <source>
        <dbReference type="Proteomes" id="UP000294508"/>
    </source>
</evidence>
<dbReference type="EMBL" id="SLWN01000006">
    <property type="protein sequence ID" value="TCO28122.1"/>
    <property type="molecule type" value="Genomic_DNA"/>
</dbReference>
<proteinExistence type="predicted"/>
<dbReference type="RefSeq" id="WP_132210338.1">
    <property type="nucleotide sequence ID" value="NZ_SLWN01000006.1"/>
</dbReference>
<organism evidence="1 2">
    <name type="scientific">Kribbella steppae</name>
    <dbReference type="NCBI Taxonomy" id="2512223"/>
    <lineage>
        <taxon>Bacteria</taxon>
        <taxon>Bacillati</taxon>
        <taxon>Actinomycetota</taxon>
        <taxon>Actinomycetes</taxon>
        <taxon>Propionibacteriales</taxon>
        <taxon>Kribbellaceae</taxon>
        <taxon>Kribbella</taxon>
    </lineage>
</organism>